<dbReference type="PROSITE" id="PS50066">
    <property type="entry name" value="MADS_BOX_2"/>
    <property type="match status" value="1"/>
</dbReference>
<dbReference type="SUPFAM" id="SSF55455">
    <property type="entry name" value="SRF-like"/>
    <property type="match status" value="1"/>
</dbReference>
<dbReference type="Proteomes" id="UP001359559">
    <property type="component" value="Unassembled WGS sequence"/>
</dbReference>
<protein>
    <recommendedName>
        <fullName evidence="7">MADS-box domain-containing protein</fullName>
    </recommendedName>
</protein>
<dbReference type="EMBL" id="JAYKXN010000001">
    <property type="protein sequence ID" value="KAK7319086.1"/>
    <property type="molecule type" value="Genomic_DNA"/>
</dbReference>
<keyword evidence="4" id="KW-0804">Transcription</keyword>
<name>A0AAN9Q1L3_CLITE</name>
<proteinExistence type="predicted"/>
<dbReference type="GO" id="GO:0000981">
    <property type="term" value="F:DNA-binding transcription factor activity, RNA polymerase II-specific"/>
    <property type="evidence" value="ECO:0007669"/>
    <property type="project" value="TreeGrafter"/>
</dbReference>
<evidence type="ECO:0000256" key="2">
    <source>
        <dbReference type="ARBA" id="ARBA00023015"/>
    </source>
</evidence>
<keyword evidence="9" id="KW-1185">Reference proteome</keyword>
<evidence type="ECO:0000313" key="9">
    <source>
        <dbReference type="Proteomes" id="UP001359559"/>
    </source>
</evidence>
<reference evidence="8 9" key="1">
    <citation type="submission" date="2024-01" db="EMBL/GenBank/DDBJ databases">
        <title>The genomes of 5 underutilized Papilionoideae crops provide insights into root nodulation and disease resistance.</title>
        <authorList>
            <person name="Yuan L."/>
        </authorList>
    </citation>
    <scope>NUCLEOTIDE SEQUENCE [LARGE SCALE GENOMIC DNA]</scope>
    <source>
        <strain evidence="8">LY-2023</strain>
        <tissue evidence="8">Leaf</tissue>
    </source>
</reference>
<evidence type="ECO:0000256" key="4">
    <source>
        <dbReference type="ARBA" id="ARBA00023163"/>
    </source>
</evidence>
<gene>
    <name evidence="8" type="ORF">RJT34_03799</name>
</gene>
<dbReference type="GO" id="GO:0005634">
    <property type="term" value="C:nucleus"/>
    <property type="evidence" value="ECO:0007669"/>
    <property type="project" value="UniProtKB-SubCell"/>
</dbReference>
<dbReference type="PANTHER" id="PTHR11945:SF229">
    <property type="entry name" value="AGAMOUS-LIKE 55-RELATED"/>
    <property type="match status" value="1"/>
</dbReference>
<dbReference type="InterPro" id="IPR036879">
    <property type="entry name" value="TF_MADSbox_sf"/>
</dbReference>
<evidence type="ECO:0000313" key="8">
    <source>
        <dbReference type="EMBL" id="KAK7319086.1"/>
    </source>
</evidence>
<evidence type="ECO:0000256" key="3">
    <source>
        <dbReference type="ARBA" id="ARBA00023125"/>
    </source>
</evidence>
<keyword evidence="5" id="KW-0539">Nucleus</keyword>
<keyword evidence="2" id="KW-0805">Transcription regulation</keyword>
<evidence type="ECO:0000256" key="5">
    <source>
        <dbReference type="ARBA" id="ARBA00023242"/>
    </source>
</evidence>
<feature type="domain" description="MADS-box" evidence="7">
    <location>
        <begin position="1"/>
        <end position="49"/>
    </location>
</feature>
<dbReference type="Gene3D" id="3.40.1810.10">
    <property type="entry name" value="Transcription factor, MADS-box"/>
    <property type="match status" value="1"/>
</dbReference>
<sequence>MGRRKIEVALIKNRKNRRVSFSKRQAGLFKKAFELSVLCGAQIATILFSIGHPGVDPVVEKFRRQNHSSNETPSSAAIIDKLNAQLVNLTEQLREEKKKGKALDEALQQITETKELPTLQRLHAALAMSREFMTNQPLPVVPLVSSHWTTFSTLETT</sequence>
<dbReference type="PRINTS" id="PR00404">
    <property type="entry name" value="MADSDOMAIN"/>
</dbReference>
<accession>A0AAN9Q1L3</accession>
<dbReference type="PANTHER" id="PTHR11945">
    <property type="entry name" value="MADS BOX PROTEIN"/>
    <property type="match status" value="1"/>
</dbReference>
<comment type="subcellular location">
    <subcellularLocation>
        <location evidence="1">Nucleus</location>
    </subcellularLocation>
</comment>
<dbReference type="GO" id="GO:0046983">
    <property type="term" value="F:protein dimerization activity"/>
    <property type="evidence" value="ECO:0007669"/>
    <property type="project" value="InterPro"/>
</dbReference>
<evidence type="ECO:0000256" key="6">
    <source>
        <dbReference type="SAM" id="Coils"/>
    </source>
</evidence>
<dbReference type="SMART" id="SM00432">
    <property type="entry name" value="MADS"/>
    <property type="match status" value="1"/>
</dbReference>
<feature type="coiled-coil region" evidence="6">
    <location>
        <begin position="79"/>
        <end position="113"/>
    </location>
</feature>
<organism evidence="8 9">
    <name type="scientific">Clitoria ternatea</name>
    <name type="common">Butterfly pea</name>
    <dbReference type="NCBI Taxonomy" id="43366"/>
    <lineage>
        <taxon>Eukaryota</taxon>
        <taxon>Viridiplantae</taxon>
        <taxon>Streptophyta</taxon>
        <taxon>Embryophyta</taxon>
        <taxon>Tracheophyta</taxon>
        <taxon>Spermatophyta</taxon>
        <taxon>Magnoliopsida</taxon>
        <taxon>eudicotyledons</taxon>
        <taxon>Gunneridae</taxon>
        <taxon>Pentapetalae</taxon>
        <taxon>rosids</taxon>
        <taxon>fabids</taxon>
        <taxon>Fabales</taxon>
        <taxon>Fabaceae</taxon>
        <taxon>Papilionoideae</taxon>
        <taxon>50 kb inversion clade</taxon>
        <taxon>NPAAA clade</taxon>
        <taxon>indigoferoid/millettioid clade</taxon>
        <taxon>Phaseoleae</taxon>
        <taxon>Clitoria</taxon>
    </lineage>
</organism>
<evidence type="ECO:0000259" key="7">
    <source>
        <dbReference type="PROSITE" id="PS50066"/>
    </source>
</evidence>
<evidence type="ECO:0000256" key="1">
    <source>
        <dbReference type="ARBA" id="ARBA00004123"/>
    </source>
</evidence>
<keyword evidence="6" id="KW-0175">Coiled coil</keyword>
<dbReference type="Pfam" id="PF00319">
    <property type="entry name" value="SRF-TF"/>
    <property type="match status" value="1"/>
</dbReference>
<dbReference type="InterPro" id="IPR002100">
    <property type="entry name" value="TF_MADSbox"/>
</dbReference>
<dbReference type="AlphaFoldDB" id="A0AAN9Q1L3"/>
<comment type="caution">
    <text evidence="8">The sequence shown here is derived from an EMBL/GenBank/DDBJ whole genome shotgun (WGS) entry which is preliminary data.</text>
</comment>
<dbReference type="GO" id="GO:0000978">
    <property type="term" value="F:RNA polymerase II cis-regulatory region sequence-specific DNA binding"/>
    <property type="evidence" value="ECO:0007669"/>
    <property type="project" value="TreeGrafter"/>
</dbReference>
<keyword evidence="3" id="KW-0238">DNA-binding</keyword>